<reference evidence="7" key="1">
    <citation type="submission" date="2020-03" db="EMBL/GenBank/DDBJ databases">
        <authorList>
            <person name="Guo F."/>
        </authorList>
    </citation>
    <scope>NUCLEOTIDE SEQUENCE</scope>
    <source>
        <strain evidence="7">JCM 30134</strain>
    </source>
</reference>
<dbReference type="PANTHER" id="PTHR24567:SF75">
    <property type="entry name" value="FUMARATE AND NITRATE REDUCTION REGULATORY PROTEIN"/>
    <property type="match status" value="1"/>
</dbReference>
<dbReference type="FunFam" id="1.10.10.10:FF:000028">
    <property type="entry name" value="Fumarate/nitrate reduction transcriptional regulator Fnr"/>
    <property type="match status" value="1"/>
</dbReference>
<dbReference type="NCBIfam" id="NF008365">
    <property type="entry name" value="PRK11161.1"/>
    <property type="match status" value="1"/>
</dbReference>
<dbReference type="FunFam" id="2.60.120.10:FF:000004">
    <property type="entry name" value="Fumarate/nitrate reduction transcriptional regulator Fnr"/>
    <property type="match status" value="1"/>
</dbReference>
<dbReference type="GO" id="GO:0003677">
    <property type="term" value="F:DNA binding"/>
    <property type="evidence" value="ECO:0007669"/>
    <property type="project" value="UniProtKB-KW"/>
</dbReference>
<evidence type="ECO:0000256" key="3">
    <source>
        <dbReference type="ARBA" id="ARBA00023163"/>
    </source>
</evidence>
<dbReference type="Pfam" id="PF13545">
    <property type="entry name" value="HTH_Crp_2"/>
    <property type="match status" value="1"/>
</dbReference>
<dbReference type="RefSeq" id="WP_167189258.1">
    <property type="nucleotide sequence ID" value="NZ_JAAONZ010000014.1"/>
</dbReference>
<feature type="domain" description="Cyclic nucleotide-binding" evidence="5">
    <location>
        <begin position="41"/>
        <end position="111"/>
    </location>
</feature>
<keyword evidence="1" id="KW-0805">Transcription regulation</keyword>
<dbReference type="Proteomes" id="UP000787472">
    <property type="component" value="Unassembled WGS sequence"/>
</dbReference>
<comment type="caution">
    <text evidence="7">The sequence shown here is derived from an EMBL/GenBank/DDBJ whole genome shotgun (WGS) entry which is preliminary data.</text>
</comment>
<dbReference type="InterPro" id="IPR018490">
    <property type="entry name" value="cNMP-bd_dom_sf"/>
</dbReference>
<dbReference type="InterPro" id="IPR018335">
    <property type="entry name" value="Tscrpt_reg_HTH_Crp-type_CS"/>
</dbReference>
<dbReference type="CDD" id="cd00038">
    <property type="entry name" value="CAP_ED"/>
    <property type="match status" value="1"/>
</dbReference>
<dbReference type="PROSITE" id="PS50042">
    <property type="entry name" value="CNMP_BINDING_3"/>
    <property type="match status" value="1"/>
</dbReference>
<dbReference type="InterPro" id="IPR000595">
    <property type="entry name" value="cNMP-bd_dom"/>
</dbReference>
<dbReference type="GO" id="GO:0005829">
    <property type="term" value="C:cytosol"/>
    <property type="evidence" value="ECO:0007669"/>
    <property type="project" value="TreeGrafter"/>
</dbReference>
<dbReference type="SUPFAM" id="SSF51206">
    <property type="entry name" value="cAMP-binding domain-like"/>
    <property type="match status" value="1"/>
</dbReference>
<dbReference type="InterPro" id="IPR012318">
    <property type="entry name" value="HTH_CRP"/>
</dbReference>
<protein>
    <submittedName>
        <fullName evidence="7">Fumarate/nitrate reduction transcriptional regulator Fnr</fullName>
    </submittedName>
</protein>
<dbReference type="PROSITE" id="PS00042">
    <property type="entry name" value="HTH_CRP_1"/>
    <property type="match status" value="1"/>
</dbReference>
<keyword evidence="3" id="KW-0804">Transcription</keyword>
<dbReference type="Gene3D" id="2.60.120.10">
    <property type="entry name" value="Jelly Rolls"/>
    <property type="match status" value="1"/>
</dbReference>
<evidence type="ECO:0000313" key="7">
    <source>
        <dbReference type="EMBL" id="NHO67139.1"/>
    </source>
</evidence>
<proteinExistence type="predicted"/>
<dbReference type="SMART" id="SM00100">
    <property type="entry name" value="cNMP"/>
    <property type="match status" value="1"/>
</dbReference>
<keyword evidence="2" id="KW-0238">DNA-binding</keyword>
<dbReference type="InterPro" id="IPR050397">
    <property type="entry name" value="Env_Response_Regulators"/>
</dbReference>
<evidence type="ECO:0000256" key="1">
    <source>
        <dbReference type="ARBA" id="ARBA00023015"/>
    </source>
</evidence>
<feature type="domain" description="HTH crp-type" evidence="6">
    <location>
        <begin position="175"/>
        <end position="248"/>
    </location>
</feature>
<accession>A0A9E5MMU5</accession>
<evidence type="ECO:0000313" key="8">
    <source>
        <dbReference type="Proteomes" id="UP000787472"/>
    </source>
</evidence>
<sequence>MSDTTVTSSSTLATDKTSSGKQCHHNPLVSCGDCRLNAICLPISLHIDDIDKLNNIIQRGRPLQKGEYLYRSGDTFQSVYAVRSGTVKAVNITNDGQEQVTGFYLPGEVLGMDGIAQNHYTNSAIALETSAVCEIPFSRLEGLSLQLPTLQRHFFQLMSREITSDQQLITLLSKNSADERITSLLLSISTRNHHRQLSATSFRLPMSRSDMGNYLGLTIETVSRVLSRLQKNNLIAVDKKEIHILDMAGLKKIANVEPDCQ</sequence>
<dbReference type="PROSITE" id="PS51063">
    <property type="entry name" value="HTH_CRP_2"/>
    <property type="match status" value="1"/>
</dbReference>
<dbReference type="InterPro" id="IPR036388">
    <property type="entry name" value="WH-like_DNA-bd_sf"/>
</dbReference>
<evidence type="ECO:0000259" key="5">
    <source>
        <dbReference type="PROSITE" id="PS50042"/>
    </source>
</evidence>
<feature type="compositionally biased region" description="Polar residues" evidence="4">
    <location>
        <begin position="1"/>
        <end position="21"/>
    </location>
</feature>
<keyword evidence="8" id="KW-1185">Reference proteome</keyword>
<evidence type="ECO:0000256" key="2">
    <source>
        <dbReference type="ARBA" id="ARBA00023125"/>
    </source>
</evidence>
<dbReference type="GO" id="GO:0003700">
    <property type="term" value="F:DNA-binding transcription factor activity"/>
    <property type="evidence" value="ECO:0007669"/>
    <property type="project" value="InterPro"/>
</dbReference>
<dbReference type="CDD" id="cd00092">
    <property type="entry name" value="HTH_CRP"/>
    <property type="match status" value="1"/>
</dbReference>
<dbReference type="PANTHER" id="PTHR24567">
    <property type="entry name" value="CRP FAMILY TRANSCRIPTIONAL REGULATORY PROTEIN"/>
    <property type="match status" value="1"/>
</dbReference>
<gene>
    <name evidence="7" type="primary">fnr</name>
    <name evidence="7" type="ORF">G8770_16445</name>
</gene>
<dbReference type="PRINTS" id="PR00034">
    <property type="entry name" value="HTHCRP"/>
</dbReference>
<dbReference type="SMART" id="SM00419">
    <property type="entry name" value="HTH_CRP"/>
    <property type="match status" value="1"/>
</dbReference>
<dbReference type="InterPro" id="IPR014710">
    <property type="entry name" value="RmlC-like_jellyroll"/>
</dbReference>
<dbReference type="Pfam" id="PF00027">
    <property type="entry name" value="cNMP_binding"/>
    <property type="match status" value="1"/>
</dbReference>
<dbReference type="EMBL" id="JAAONZ010000014">
    <property type="protein sequence ID" value="NHO67139.1"/>
    <property type="molecule type" value="Genomic_DNA"/>
</dbReference>
<organism evidence="7 8">
    <name type="scientific">Pseudomaricurvus hydrocarbonicus</name>
    <dbReference type="NCBI Taxonomy" id="1470433"/>
    <lineage>
        <taxon>Bacteria</taxon>
        <taxon>Pseudomonadati</taxon>
        <taxon>Pseudomonadota</taxon>
        <taxon>Gammaproteobacteria</taxon>
        <taxon>Cellvibrionales</taxon>
        <taxon>Cellvibrionaceae</taxon>
        <taxon>Pseudomaricurvus</taxon>
    </lineage>
</organism>
<name>A0A9E5MMU5_9GAMM</name>
<evidence type="ECO:0000259" key="6">
    <source>
        <dbReference type="PROSITE" id="PS51063"/>
    </source>
</evidence>
<evidence type="ECO:0000256" key="4">
    <source>
        <dbReference type="SAM" id="MobiDB-lite"/>
    </source>
</evidence>
<dbReference type="Gene3D" id="1.10.10.10">
    <property type="entry name" value="Winged helix-like DNA-binding domain superfamily/Winged helix DNA-binding domain"/>
    <property type="match status" value="1"/>
</dbReference>
<feature type="region of interest" description="Disordered" evidence="4">
    <location>
        <begin position="1"/>
        <end position="23"/>
    </location>
</feature>
<dbReference type="AlphaFoldDB" id="A0A9E5MMU5"/>
<dbReference type="InterPro" id="IPR036390">
    <property type="entry name" value="WH_DNA-bd_sf"/>
</dbReference>
<dbReference type="SUPFAM" id="SSF46785">
    <property type="entry name" value="Winged helix' DNA-binding domain"/>
    <property type="match status" value="1"/>
</dbReference>